<comment type="caution">
    <text evidence="3">The sequence shown here is derived from an EMBL/GenBank/DDBJ whole genome shotgun (WGS) entry which is preliminary data.</text>
</comment>
<dbReference type="Pfam" id="PF00534">
    <property type="entry name" value="Glycos_transf_1"/>
    <property type="match status" value="1"/>
</dbReference>
<name>A0A7W6LVH0_9SPHN</name>
<keyword evidence="3" id="KW-0808">Transferase</keyword>
<proteinExistence type="predicted"/>
<dbReference type="InterPro" id="IPR050194">
    <property type="entry name" value="Glycosyltransferase_grp1"/>
</dbReference>
<accession>A0A7W6LVH0</accession>
<dbReference type="Proteomes" id="UP000590524">
    <property type="component" value="Unassembled WGS sequence"/>
</dbReference>
<evidence type="ECO:0000313" key="3">
    <source>
        <dbReference type="EMBL" id="MBB4151101.1"/>
    </source>
</evidence>
<dbReference type="Pfam" id="PF13579">
    <property type="entry name" value="Glyco_trans_4_4"/>
    <property type="match status" value="1"/>
</dbReference>
<protein>
    <submittedName>
        <fullName evidence="3">Glycosyltransferase involved in cell wall biosynthesis</fullName>
    </submittedName>
</protein>
<dbReference type="InterPro" id="IPR028098">
    <property type="entry name" value="Glyco_trans_4-like_N"/>
</dbReference>
<dbReference type="GO" id="GO:0016758">
    <property type="term" value="F:hexosyltransferase activity"/>
    <property type="evidence" value="ECO:0007669"/>
    <property type="project" value="TreeGrafter"/>
</dbReference>
<sequence>MHILYFHQHFSTPDGAAGTRSYEMARRLLREGHSVTMVCGSYAQGKTGLTTPFGKGFRRGFVDGIDVIEFDLQYANEDSFARRSGVFIKFALASIRLAFSEKYDVLFATTTPLTAGIPGIFAKWLRGKPFVFEVRDLWPELPRAMGVITNPFVLKAMSVLEWASYRSATRCIGLSPGIVDGIARRGVDRSRIAMIANGCDVDLFAGTSSDTKEDFRRDLAIPDDQLLAVYCGTHGLANGLDAVIDAGIELRNRGRDDILLILVGKGQKKAQLMERAKAENLNNVRFLDPISKTRLTGLLAQADLGLQILRNIPEFAYGTSPNKFFDYLSAGLPVLNNYPGWLADMIGEQKLGFAIEADSPAAFADALEKAANDRAALKQMGQRAKTFACGPMNREHLSKQWVDWVTEGVVHSRERHASAPPPAISVGS</sequence>
<dbReference type="AlphaFoldDB" id="A0A7W6LVH0"/>
<feature type="domain" description="Glycosyltransferase subfamily 4-like N-terminal" evidence="2">
    <location>
        <begin position="15"/>
        <end position="198"/>
    </location>
</feature>
<feature type="domain" description="Glycosyl transferase family 1" evidence="1">
    <location>
        <begin position="212"/>
        <end position="386"/>
    </location>
</feature>
<keyword evidence="4" id="KW-1185">Reference proteome</keyword>
<dbReference type="InterPro" id="IPR001296">
    <property type="entry name" value="Glyco_trans_1"/>
</dbReference>
<evidence type="ECO:0000259" key="1">
    <source>
        <dbReference type="Pfam" id="PF00534"/>
    </source>
</evidence>
<dbReference type="CDD" id="cd03794">
    <property type="entry name" value="GT4_WbuB-like"/>
    <property type="match status" value="1"/>
</dbReference>
<gene>
    <name evidence="3" type="ORF">GGQ90_004913</name>
</gene>
<dbReference type="EMBL" id="JACIEU010000030">
    <property type="protein sequence ID" value="MBB4151101.1"/>
    <property type="molecule type" value="Genomic_DNA"/>
</dbReference>
<reference evidence="3 4" key="1">
    <citation type="submission" date="2020-08" db="EMBL/GenBank/DDBJ databases">
        <title>Genomic Encyclopedia of Type Strains, Phase IV (KMG-IV): sequencing the most valuable type-strain genomes for metagenomic binning, comparative biology and taxonomic classification.</title>
        <authorList>
            <person name="Goeker M."/>
        </authorList>
    </citation>
    <scope>NUCLEOTIDE SEQUENCE [LARGE SCALE GENOMIC DNA]</scope>
    <source>
        <strain evidence="3 4">DSM 19371</strain>
    </source>
</reference>
<dbReference type="SUPFAM" id="SSF53756">
    <property type="entry name" value="UDP-Glycosyltransferase/glycogen phosphorylase"/>
    <property type="match status" value="1"/>
</dbReference>
<organism evidence="3 4">
    <name type="scientific">Sphingobium scionense</name>
    <dbReference type="NCBI Taxonomy" id="1404341"/>
    <lineage>
        <taxon>Bacteria</taxon>
        <taxon>Pseudomonadati</taxon>
        <taxon>Pseudomonadota</taxon>
        <taxon>Alphaproteobacteria</taxon>
        <taxon>Sphingomonadales</taxon>
        <taxon>Sphingomonadaceae</taxon>
        <taxon>Sphingobium</taxon>
    </lineage>
</organism>
<evidence type="ECO:0000259" key="2">
    <source>
        <dbReference type="Pfam" id="PF13579"/>
    </source>
</evidence>
<dbReference type="PANTHER" id="PTHR45947">
    <property type="entry name" value="SULFOQUINOVOSYL TRANSFERASE SQD2"/>
    <property type="match status" value="1"/>
</dbReference>
<evidence type="ECO:0000313" key="4">
    <source>
        <dbReference type="Proteomes" id="UP000590524"/>
    </source>
</evidence>
<dbReference type="Gene3D" id="3.40.50.2000">
    <property type="entry name" value="Glycogen Phosphorylase B"/>
    <property type="match status" value="2"/>
</dbReference>
<dbReference type="RefSeq" id="WP_188084201.1">
    <property type="nucleotide sequence ID" value="NZ_JACIEU010000030.1"/>
</dbReference>
<dbReference type="PANTHER" id="PTHR45947:SF3">
    <property type="entry name" value="SULFOQUINOVOSYL TRANSFERASE SQD2"/>
    <property type="match status" value="1"/>
</dbReference>